<keyword evidence="4" id="KW-1185">Reference proteome</keyword>
<dbReference type="Pfam" id="PF00795">
    <property type="entry name" value="CN_hydrolase"/>
    <property type="match status" value="1"/>
</dbReference>
<dbReference type="PANTHER" id="PTHR43674:SF12">
    <property type="entry name" value="NITRILASE C965.09-RELATED"/>
    <property type="match status" value="1"/>
</dbReference>
<reference evidence="3 4" key="1">
    <citation type="submission" date="2016-10" db="EMBL/GenBank/DDBJ databases">
        <authorList>
            <person name="de Groot N.N."/>
        </authorList>
    </citation>
    <scope>NUCLEOTIDE SEQUENCE [LARGE SCALE GENOMIC DNA]</scope>
    <source>
        <strain evidence="3 4">CGMCC 1.9157</strain>
    </source>
</reference>
<accession>A0A1I5L9H0</accession>
<dbReference type="Gene3D" id="3.60.110.10">
    <property type="entry name" value="Carbon-nitrogen hydrolase"/>
    <property type="match status" value="1"/>
</dbReference>
<evidence type="ECO:0000256" key="1">
    <source>
        <dbReference type="ARBA" id="ARBA00022801"/>
    </source>
</evidence>
<dbReference type="Proteomes" id="UP000199236">
    <property type="component" value="Unassembled WGS sequence"/>
</dbReference>
<dbReference type="InterPro" id="IPR036526">
    <property type="entry name" value="C-N_Hydrolase_sf"/>
</dbReference>
<evidence type="ECO:0000259" key="2">
    <source>
        <dbReference type="PROSITE" id="PS50263"/>
    </source>
</evidence>
<dbReference type="EMBL" id="FOVR01000016">
    <property type="protein sequence ID" value="SFO94009.1"/>
    <property type="molecule type" value="Genomic_DNA"/>
</dbReference>
<dbReference type="CDD" id="cd07569">
    <property type="entry name" value="DCase"/>
    <property type="match status" value="1"/>
</dbReference>
<protein>
    <submittedName>
        <fullName evidence="3">Predicted amidohydrolase</fullName>
    </submittedName>
</protein>
<sequence>MSRPLKIAAAQLGPIAREETRTEVVARCLKLMEEAHALGVELIAFPELALTTFFPRWYFEDQADIDSFFETEMPSAETQSLFDAAKKYQMGFYLGYAELVKEGDTTRHFNTTIIVDKTGEIVGKYRKVHLPGHSEYEDWRPFQHLERRYFESGDLGFQTFDAFGGKMGMCICNDRRWPETYRVLGLRDAELVMIGYNTPVHYPQAPEHDHLQDFHNELVMQAGAYQNGMWIVGVAKAGKEEGCDLIGGSCIIDPTGQIVAQAKTLEDELVFFEADLDRCDEIRKNVFNFQRYREPENYTPITEPKKS</sequence>
<dbReference type="AlphaFoldDB" id="A0A1I5L9H0"/>
<dbReference type="PROSITE" id="PS50263">
    <property type="entry name" value="CN_HYDROLASE"/>
    <property type="match status" value="1"/>
</dbReference>
<name>A0A1I5L9H0_9HYPH</name>
<gene>
    <name evidence="3" type="ORF">SAMN04488056_11649</name>
</gene>
<dbReference type="SUPFAM" id="SSF56317">
    <property type="entry name" value="Carbon-nitrogen hydrolase"/>
    <property type="match status" value="1"/>
</dbReference>
<evidence type="ECO:0000313" key="3">
    <source>
        <dbReference type="EMBL" id="SFO94009.1"/>
    </source>
</evidence>
<dbReference type="STRING" id="655353.SAMN04488056_11649"/>
<proteinExistence type="predicted"/>
<dbReference type="OrthoDB" id="9803803at2"/>
<dbReference type="InterPro" id="IPR003010">
    <property type="entry name" value="C-N_Hydrolase"/>
</dbReference>
<feature type="domain" description="CN hydrolase" evidence="2">
    <location>
        <begin position="5"/>
        <end position="278"/>
    </location>
</feature>
<dbReference type="PANTHER" id="PTHR43674">
    <property type="entry name" value="NITRILASE C965.09-RELATED"/>
    <property type="match status" value="1"/>
</dbReference>
<evidence type="ECO:0000313" key="4">
    <source>
        <dbReference type="Proteomes" id="UP000199236"/>
    </source>
</evidence>
<dbReference type="RefSeq" id="WP_090075231.1">
    <property type="nucleotide sequence ID" value="NZ_FOVR01000016.1"/>
</dbReference>
<dbReference type="InterPro" id="IPR050345">
    <property type="entry name" value="Aliph_Amidase/BUP"/>
</dbReference>
<dbReference type="GO" id="GO:0016811">
    <property type="term" value="F:hydrolase activity, acting on carbon-nitrogen (but not peptide) bonds, in linear amides"/>
    <property type="evidence" value="ECO:0007669"/>
    <property type="project" value="TreeGrafter"/>
</dbReference>
<organism evidence="3 4">
    <name type="scientific">Cohaesibacter marisflavi</name>
    <dbReference type="NCBI Taxonomy" id="655353"/>
    <lineage>
        <taxon>Bacteria</taxon>
        <taxon>Pseudomonadati</taxon>
        <taxon>Pseudomonadota</taxon>
        <taxon>Alphaproteobacteria</taxon>
        <taxon>Hyphomicrobiales</taxon>
        <taxon>Cohaesibacteraceae</taxon>
    </lineage>
</organism>
<keyword evidence="1 3" id="KW-0378">Hydrolase</keyword>